<keyword evidence="3" id="KW-0560">Oxidoreductase</keyword>
<reference evidence="3 4" key="1">
    <citation type="submission" date="2014-10" db="EMBL/GenBank/DDBJ databases">
        <title>Draft genome sequence of Pseudomonas chlororaphis EA105.</title>
        <authorList>
            <person name="McCully L.M."/>
            <person name="Bitzer A.S."/>
            <person name="Spence C."/>
            <person name="Bais H."/>
            <person name="Silby M.W."/>
        </authorList>
    </citation>
    <scope>NUCLEOTIDE SEQUENCE [LARGE SCALE GENOMIC DNA]</scope>
    <source>
        <strain evidence="3 4">EA105</strain>
    </source>
</reference>
<dbReference type="PATRIC" id="fig|587753.9.peg.1819"/>
<organism evidence="3 4">
    <name type="scientific">Pseudomonas chlororaphis</name>
    <dbReference type="NCBI Taxonomy" id="587753"/>
    <lineage>
        <taxon>Bacteria</taxon>
        <taxon>Pseudomonadati</taxon>
        <taxon>Pseudomonadota</taxon>
        <taxon>Gammaproteobacteria</taxon>
        <taxon>Pseudomonadales</taxon>
        <taxon>Pseudomonadaceae</taxon>
        <taxon>Pseudomonas</taxon>
    </lineage>
</organism>
<dbReference type="GO" id="GO:0004497">
    <property type="term" value="F:monooxygenase activity"/>
    <property type="evidence" value="ECO:0007669"/>
    <property type="project" value="UniProtKB-KW"/>
</dbReference>
<accession>A0A0A6D9P2</accession>
<evidence type="ECO:0000313" key="3">
    <source>
        <dbReference type="EMBL" id="KHA71905.1"/>
    </source>
</evidence>
<dbReference type="AlphaFoldDB" id="A0A0A6D9P2"/>
<sequence length="208" mass="23104">MPEVLNPQSPGADETVTLIIKHRVKAGFESAYEAWLRNIVRVAGQREGHLGVDVVRGKRGRLDFYTCVLRFSSTEAMQGWLESPQRQALVAEAAPMLADGDQTEVAPINEFWFTPLADAASPPPRWKQAVVTLLVILPHTLLVPLIWGPLLALHPLLSNYVVATFLITLTIVLSVVYVVMPPVTRLFTPWLEASQAHEHLDSQETSPR</sequence>
<dbReference type="PROSITE" id="PS51725">
    <property type="entry name" value="ABM"/>
    <property type="match status" value="1"/>
</dbReference>
<keyword evidence="1" id="KW-0812">Transmembrane</keyword>
<keyword evidence="1" id="KW-0472">Membrane</keyword>
<keyword evidence="1" id="KW-1133">Transmembrane helix</keyword>
<keyword evidence="3" id="KW-0503">Monooxygenase</keyword>
<dbReference type="OrthoDB" id="1494254at2"/>
<feature type="domain" description="ABM" evidence="2">
    <location>
        <begin position="16"/>
        <end position="105"/>
    </location>
</feature>
<evidence type="ECO:0000256" key="1">
    <source>
        <dbReference type="SAM" id="Phobius"/>
    </source>
</evidence>
<dbReference type="Proteomes" id="UP000030564">
    <property type="component" value="Unassembled WGS sequence"/>
</dbReference>
<comment type="caution">
    <text evidence="3">The sequence shown here is derived from an EMBL/GenBank/DDBJ whole genome shotgun (WGS) entry which is preliminary data.</text>
</comment>
<dbReference type="SUPFAM" id="SSF54909">
    <property type="entry name" value="Dimeric alpha+beta barrel"/>
    <property type="match status" value="1"/>
</dbReference>
<feature type="transmembrane region" description="Helical" evidence="1">
    <location>
        <begin position="129"/>
        <end position="148"/>
    </location>
</feature>
<dbReference type="Pfam" id="PF03992">
    <property type="entry name" value="ABM"/>
    <property type="match status" value="1"/>
</dbReference>
<evidence type="ECO:0000313" key="4">
    <source>
        <dbReference type="Proteomes" id="UP000030564"/>
    </source>
</evidence>
<name>A0A0A6D9P2_9PSED</name>
<proteinExistence type="predicted"/>
<dbReference type="Gene3D" id="3.30.70.100">
    <property type="match status" value="1"/>
</dbReference>
<evidence type="ECO:0000259" key="2">
    <source>
        <dbReference type="PROSITE" id="PS51725"/>
    </source>
</evidence>
<dbReference type="PANTHER" id="PTHR40057:SF1">
    <property type="entry name" value="SLR1162 PROTEIN"/>
    <property type="match status" value="1"/>
</dbReference>
<dbReference type="InterPro" id="IPR011008">
    <property type="entry name" value="Dimeric_a/b-barrel"/>
</dbReference>
<dbReference type="EMBL" id="JSFK01000018">
    <property type="protein sequence ID" value="KHA71905.1"/>
    <property type="molecule type" value="Genomic_DNA"/>
</dbReference>
<dbReference type="InterPro" id="IPR007138">
    <property type="entry name" value="ABM_dom"/>
</dbReference>
<protein>
    <submittedName>
        <fullName evidence="3">Antibiotic biosynthesis monooxygenase</fullName>
    </submittedName>
</protein>
<dbReference type="PANTHER" id="PTHR40057">
    <property type="entry name" value="SLR1162 PROTEIN"/>
    <property type="match status" value="1"/>
</dbReference>
<gene>
    <name evidence="3" type="ORF">NZ35_18495</name>
</gene>
<feature type="transmembrane region" description="Helical" evidence="1">
    <location>
        <begin position="160"/>
        <end position="180"/>
    </location>
</feature>
<dbReference type="InterPro" id="IPR038762">
    <property type="entry name" value="ABM_predict"/>
</dbReference>